<dbReference type="InterPro" id="IPR016035">
    <property type="entry name" value="Acyl_Trfase/lysoPLipase"/>
</dbReference>
<name>A0A495VWS7_9PSEU</name>
<keyword evidence="6" id="KW-0012">Acyltransferase</keyword>
<dbReference type="InterPro" id="IPR036736">
    <property type="entry name" value="ACP-like_sf"/>
</dbReference>
<dbReference type="InterPro" id="IPR049900">
    <property type="entry name" value="PKS_mFAS_DH"/>
</dbReference>
<dbReference type="InterPro" id="IPR014030">
    <property type="entry name" value="Ketoacyl_synth_N"/>
</dbReference>
<evidence type="ECO:0000256" key="7">
    <source>
        <dbReference type="PROSITE-ProRule" id="PRU01363"/>
    </source>
</evidence>
<keyword evidence="3" id="KW-0808">Transferase</keyword>
<dbReference type="InterPro" id="IPR016039">
    <property type="entry name" value="Thiolase-like"/>
</dbReference>
<proteinExistence type="predicted"/>
<protein>
    <submittedName>
        <fullName evidence="11">Thioester reductase-like protein</fullName>
    </submittedName>
</protein>
<dbReference type="InterPro" id="IPR020841">
    <property type="entry name" value="PKS_Beta-ketoAc_synthase_dom"/>
</dbReference>
<gene>
    <name evidence="11" type="ORF">C8E97_2446</name>
</gene>
<accession>A0A495VWS7</accession>
<keyword evidence="12" id="KW-1185">Reference proteome</keyword>
<dbReference type="SUPFAM" id="SSF47336">
    <property type="entry name" value="ACP-like"/>
    <property type="match status" value="1"/>
</dbReference>
<dbReference type="SMART" id="SM01294">
    <property type="entry name" value="PKS_PP_betabranch"/>
    <property type="match status" value="1"/>
</dbReference>
<dbReference type="PROSITE" id="PS00012">
    <property type="entry name" value="PHOSPHOPANTETHEINE"/>
    <property type="match status" value="1"/>
</dbReference>
<dbReference type="GO" id="GO:0004312">
    <property type="term" value="F:fatty acid synthase activity"/>
    <property type="evidence" value="ECO:0007669"/>
    <property type="project" value="TreeGrafter"/>
</dbReference>
<dbReference type="InterPro" id="IPR020807">
    <property type="entry name" value="PKS_DH"/>
</dbReference>
<sequence length="2087" mass="218379">MDRQQKTLDYLKRVTTQLRKAQDRVAELEADRHEPIAILGMACRYPGGVDTPEDLWRLVAGGVDAIGDFPTDRGWDVEGMYDPDPDAPGKFSAKEGGFLDDVKGFDAGFFGISPREALAMDPQQRLLLETTWEAVERAHIDPHALRGTDTGVYVGVMYTGYASVIDNISTGTEGYSMTGMLTSVASGRISYVLGLEGPSVSMDTACSSSLVSLHKAVRALRGGECSLALAGGAMVMPIPYGFVEFSRQRGLSPDGRCKAFAAAADGTGWAEGVGVLVLERLPDAVRNGRRILGVVRGSAVNSDGASNGLTAPNGLSQQRVIRRALADARLSPGEIDLVEAHGTGTRLGDPIEAEALLATYGRARVDGTPLWLGSLKSNIGHAQAAAGVGGVIKMVLAMRHGVMPKTLHVDEPTPAVDWSSGSVRLLTEARPWPAGDRPRRAAVSSFGVSGTNAHVVLEEAPPVAVDGEPAEARVLPAVPVALSARTAEALAAQAERVAAALDDPALRVADVGRTLASRSVFEHRAVVVAGDRDGLVSGLRGVAAGAGAGVAGAGRVGFLFTGQGAQRPGMGRELYEVFPVFASAFDEVCAGFEGLLPGSLRDVVFDGVADLDETGWTQPALFAFEVALFRLVSSWGVVADVVTGHSIGEVAAAHVAGVFSLADACRLVAARGRLMQELPAGGAMVAVQATEAEVLDVLAGEESRAGIAAVNGPTSVVVSGVEGVVERVAAVFSGRGRKTSRLSVSHAFHSPLMDPMLAGFAEVLGGIAFAEPVIPMAAPVQEVCSAEYWVRHVRRPVRFADHLTTLRAAGVTTFVEVGPDAVLTTLASDVLDDVVFTALQHRDKPQTQALLAGLGTAFTTGVPVEWAKVFHGVDARTVDLPTYPFQRQHYWLDSTGTGADVTAAGLSKTDHPLLATATAFADGQGAVLTGRLSLHTHPWLARHRVGGAVALTDAALAELVVRAADEVGAEAVDELVQSSPLTVPDRGGVRVQVSVGAADADGRRAVAVSSCAEGGDWVRHASGVLAGSAPAPQFTLDAWPPAGADAVELPGVASAWRRGRDLFLDVALPESADPAGYDLHPLLLDAALRPLVGVRSWRGIALHAVGAKSLRVWLEDRGAGAYRLRAADETGAPVLEVRELRPTAPARDTGSLFHLAWTPVALPDPADVRPGRWASLGGPDPRWATAAPVVVDRVAHAAEVDLLIAAADGGPVPADLAAAVRQRSERVLALVQEWLAEDRPATSRLVVVTRRAVAVGPDEEPDLALAPVWGLVRSAQAEHPGRVVLLDVDETGATTAALPAALVSGHDQVALRSGRAFVPRLARVRATGRVPALDPGGTVLVTGGTGALGALVSRHLVTAHGVRNLLLAGRRGLAAEGARELRDELLELGAHVDVVACDIGDRVAVARLLASIPAGRPLTGVVHTAGVIDDGIVTSLTPDRLASVLRPKVDAALHLHELTGDADLAVFALFSSVAGIVGSPGQANYAAANQFLDALAQHRRARGLPASALAWAPWATDGGMASRLGEADWHRAEQAGLRPITPDEGLALFDAALAAEHAATVPMHLDVARLARQPGPVPTTLRGLVRKPARRVVDAATADRGALTDRLAGLDAEEQREVLLECVRADMAAVLGHSGTAGITAATPFGDLGFDSLTAVELRNRLAERTGLRLPPTLVFDHDDAGSLIEHLRRALGAAEATATTVDFAAEVVLADDIVPAGEVVAVTADPAHVFLTGATGFVGAFLLRDLLRSTDATVHCLVRAEDAATGLERLRERLAWYRIEVDTDRVRVVPGDLSLPRFGLAEEAYDALARQVDAVYHVGATVNWLHPYTALKAANVGGTEEALRLAARHRTVPLHYVSSTGVFAKAGAGALTPDDPTGPPEELTNGYRQSKWVAEQVIGVARERGLPVSVYRADVISGDRHSGACQAQDFVWLSLRGCLQARAVPVGADALFPMVAVDYVSGAVSALSRLGSGGTYHLFNPVAVGFAEMVGHLRAAGYPLAEVSWEEFTATVGADRENALFPMLDIFRGYMTRGAALYMRMDVSATEAALAGTGITCPVVDADLFGTYARFFADAGYFPSPQPVAG</sequence>
<dbReference type="InterPro" id="IPR013120">
    <property type="entry name" value="FAR_NAD-bd"/>
</dbReference>
<feature type="domain" description="Ketosynthase family 3 (KS3)" evidence="9">
    <location>
        <begin position="33"/>
        <end position="459"/>
    </location>
</feature>
<dbReference type="SUPFAM" id="SSF53901">
    <property type="entry name" value="Thiolase-like"/>
    <property type="match status" value="1"/>
</dbReference>
<dbReference type="FunFam" id="3.40.47.10:FF:000019">
    <property type="entry name" value="Polyketide synthase type I"/>
    <property type="match status" value="1"/>
</dbReference>
<dbReference type="InterPro" id="IPR014031">
    <property type="entry name" value="Ketoacyl_synth_C"/>
</dbReference>
<dbReference type="InterPro" id="IPR013968">
    <property type="entry name" value="PKS_KR"/>
</dbReference>
<dbReference type="CDD" id="cd08956">
    <property type="entry name" value="KR_3_FAS_SDR_x"/>
    <property type="match status" value="1"/>
</dbReference>
<dbReference type="Gene3D" id="3.10.129.110">
    <property type="entry name" value="Polyketide synthase dehydratase"/>
    <property type="match status" value="1"/>
</dbReference>
<dbReference type="Gene3D" id="3.30.70.3290">
    <property type="match status" value="1"/>
</dbReference>
<evidence type="ECO:0000313" key="11">
    <source>
        <dbReference type="EMBL" id="RKT53861.1"/>
    </source>
</evidence>
<dbReference type="Pfam" id="PF00550">
    <property type="entry name" value="PP-binding"/>
    <property type="match status" value="1"/>
</dbReference>
<feature type="active site" description="Proton donor; for dehydratase activity" evidence="7">
    <location>
        <position position="1128"/>
    </location>
</feature>
<dbReference type="PANTHER" id="PTHR43775">
    <property type="entry name" value="FATTY ACID SYNTHASE"/>
    <property type="match status" value="1"/>
</dbReference>
<dbReference type="SUPFAM" id="SSF51735">
    <property type="entry name" value="NAD(P)-binding Rossmann-fold domains"/>
    <property type="match status" value="3"/>
</dbReference>
<dbReference type="GO" id="GO:0031177">
    <property type="term" value="F:phosphopantetheine binding"/>
    <property type="evidence" value="ECO:0007669"/>
    <property type="project" value="InterPro"/>
</dbReference>
<keyword evidence="1" id="KW-0596">Phosphopantetheine</keyword>
<dbReference type="OrthoDB" id="9778690at2"/>
<dbReference type="InterPro" id="IPR001227">
    <property type="entry name" value="Ac_transferase_dom_sf"/>
</dbReference>
<dbReference type="SMART" id="SM00823">
    <property type="entry name" value="PKS_PP"/>
    <property type="match status" value="1"/>
</dbReference>
<evidence type="ECO:0000259" key="10">
    <source>
        <dbReference type="PROSITE" id="PS52019"/>
    </source>
</evidence>
<dbReference type="EMBL" id="RBXO01000001">
    <property type="protein sequence ID" value="RKT53861.1"/>
    <property type="molecule type" value="Genomic_DNA"/>
</dbReference>
<evidence type="ECO:0000256" key="5">
    <source>
        <dbReference type="ARBA" id="ARBA00023268"/>
    </source>
</evidence>
<evidence type="ECO:0000256" key="3">
    <source>
        <dbReference type="ARBA" id="ARBA00022679"/>
    </source>
</evidence>
<dbReference type="Pfam" id="PF21089">
    <property type="entry name" value="PKS_DH_N"/>
    <property type="match status" value="1"/>
</dbReference>
<dbReference type="InterPro" id="IPR055123">
    <property type="entry name" value="SpnB-like_Rossmann"/>
</dbReference>
<keyword evidence="4" id="KW-0677">Repeat</keyword>
<dbReference type="InterPro" id="IPR042104">
    <property type="entry name" value="PKS_dehydratase_sf"/>
</dbReference>
<feature type="region of interest" description="N-terminal hotdog fold" evidence="7">
    <location>
        <begin position="911"/>
        <end position="1032"/>
    </location>
</feature>
<evidence type="ECO:0000259" key="8">
    <source>
        <dbReference type="PROSITE" id="PS50075"/>
    </source>
</evidence>
<evidence type="ECO:0000256" key="6">
    <source>
        <dbReference type="ARBA" id="ARBA00023315"/>
    </source>
</evidence>
<dbReference type="InterPro" id="IPR010080">
    <property type="entry name" value="Thioester_reductase-like_dom"/>
</dbReference>
<dbReference type="CDD" id="cd05235">
    <property type="entry name" value="SDR_e1"/>
    <property type="match status" value="1"/>
</dbReference>
<evidence type="ECO:0000259" key="9">
    <source>
        <dbReference type="PROSITE" id="PS52004"/>
    </source>
</evidence>
<dbReference type="Pfam" id="PF08659">
    <property type="entry name" value="KR"/>
    <property type="match status" value="1"/>
</dbReference>
<dbReference type="InterPro" id="IPR014043">
    <property type="entry name" value="Acyl_transferase_dom"/>
</dbReference>
<dbReference type="SMART" id="SM00826">
    <property type="entry name" value="PKS_DH"/>
    <property type="match status" value="1"/>
</dbReference>
<dbReference type="SMART" id="SM00827">
    <property type="entry name" value="PKS_AT"/>
    <property type="match status" value="1"/>
</dbReference>
<feature type="active site" description="Proton acceptor; for dehydratase activity" evidence="7">
    <location>
        <position position="943"/>
    </location>
</feature>
<organism evidence="11 12">
    <name type="scientific">Saccharothrix australiensis</name>
    <dbReference type="NCBI Taxonomy" id="2072"/>
    <lineage>
        <taxon>Bacteria</taxon>
        <taxon>Bacillati</taxon>
        <taxon>Actinomycetota</taxon>
        <taxon>Actinomycetes</taxon>
        <taxon>Pseudonocardiales</taxon>
        <taxon>Pseudonocardiaceae</taxon>
        <taxon>Saccharothrix</taxon>
    </lineage>
</organism>
<dbReference type="PROSITE" id="PS00606">
    <property type="entry name" value="KS3_1"/>
    <property type="match status" value="1"/>
</dbReference>
<dbReference type="InterPro" id="IPR016036">
    <property type="entry name" value="Malonyl_transacylase_ACP-bd"/>
</dbReference>
<evidence type="ECO:0000313" key="12">
    <source>
        <dbReference type="Proteomes" id="UP000282084"/>
    </source>
</evidence>
<dbReference type="Gene3D" id="3.40.50.720">
    <property type="entry name" value="NAD(P)-binding Rossmann-like Domain"/>
    <property type="match status" value="2"/>
</dbReference>
<dbReference type="SMART" id="SM00825">
    <property type="entry name" value="PKS_KS"/>
    <property type="match status" value="1"/>
</dbReference>
<dbReference type="InterPro" id="IPR049552">
    <property type="entry name" value="PKS_DH_N"/>
</dbReference>
<dbReference type="PROSITE" id="PS52004">
    <property type="entry name" value="KS3_2"/>
    <property type="match status" value="1"/>
</dbReference>
<dbReference type="PROSITE" id="PS52019">
    <property type="entry name" value="PKS_MFAS_DH"/>
    <property type="match status" value="1"/>
</dbReference>
<comment type="caution">
    <text evidence="11">The sequence shown here is derived from an EMBL/GenBank/DDBJ whole genome shotgun (WGS) entry which is preliminary data.</text>
</comment>
<dbReference type="NCBIfam" id="TIGR01746">
    <property type="entry name" value="Thioester-redct"/>
    <property type="match status" value="1"/>
</dbReference>
<dbReference type="InterPro" id="IPR050091">
    <property type="entry name" value="PKS_NRPS_Biosynth_Enz"/>
</dbReference>
<dbReference type="FunFam" id="1.10.1200.10:FF:000007">
    <property type="entry name" value="Probable polyketide synthase pks17"/>
    <property type="match status" value="1"/>
</dbReference>
<dbReference type="Pfam" id="PF00698">
    <property type="entry name" value="Acyl_transf_1"/>
    <property type="match status" value="1"/>
</dbReference>
<dbReference type="GO" id="GO:0004315">
    <property type="term" value="F:3-oxoacyl-[acyl-carrier-protein] synthase activity"/>
    <property type="evidence" value="ECO:0007669"/>
    <property type="project" value="InterPro"/>
</dbReference>
<evidence type="ECO:0000256" key="4">
    <source>
        <dbReference type="ARBA" id="ARBA00022737"/>
    </source>
</evidence>
<dbReference type="SUPFAM" id="SSF55048">
    <property type="entry name" value="Probable ACP-binding domain of malonyl-CoA ACP transacylase"/>
    <property type="match status" value="1"/>
</dbReference>
<feature type="domain" description="Carrier" evidence="8">
    <location>
        <begin position="1617"/>
        <end position="1692"/>
    </location>
</feature>
<dbReference type="GO" id="GO:0006633">
    <property type="term" value="P:fatty acid biosynthetic process"/>
    <property type="evidence" value="ECO:0007669"/>
    <property type="project" value="InterPro"/>
</dbReference>
<dbReference type="InterPro" id="IPR020806">
    <property type="entry name" value="PKS_PP-bd"/>
</dbReference>
<dbReference type="Pfam" id="PF00109">
    <property type="entry name" value="ketoacyl-synt"/>
    <property type="match status" value="1"/>
</dbReference>
<feature type="domain" description="PKS/mFAS DH" evidence="10">
    <location>
        <begin position="911"/>
        <end position="1229"/>
    </location>
</feature>
<dbReference type="Gene3D" id="1.10.1200.10">
    <property type="entry name" value="ACP-like"/>
    <property type="match status" value="1"/>
</dbReference>
<dbReference type="SUPFAM" id="SSF52151">
    <property type="entry name" value="FabD/lysophospholipase-like"/>
    <property type="match status" value="1"/>
</dbReference>
<dbReference type="Proteomes" id="UP000282084">
    <property type="component" value="Unassembled WGS sequence"/>
</dbReference>
<dbReference type="InterPro" id="IPR006162">
    <property type="entry name" value="Ppantetheine_attach_site"/>
</dbReference>
<dbReference type="Gene3D" id="3.40.47.10">
    <property type="match status" value="1"/>
</dbReference>
<evidence type="ECO:0000256" key="1">
    <source>
        <dbReference type="ARBA" id="ARBA00022450"/>
    </source>
</evidence>
<keyword evidence="2" id="KW-0597">Phosphoprotein</keyword>
<dbReference type="Gene3D" id="3.40.366.10">
    <property type="entry name" value="Malonyl-Coenzyme A Acyl Carrier Protein, domain 2"/>
    <property type="match status" value="1"/>
</dbReference>
<evidence type="ECO:0000256" key="2">
    <source>
        <dbReference type="ARBA" id="ARBA00022553"/>
    </source>
</evidence>
<dbReference type="InterPro" id="IPR009081">
    <property type="entry name" value="PP-bd_ACP"/>
</dbReference>
<dbReference type="PROSITE" id="PS50075">
    <property type="entry name" value="CARRIER"/>
    <property type="match status" value="1"/>
</dbReference>
<dbReference type="CDD" id="cd00833">
    <property type="entry name" value="PKS"/>
    <property type="match status" value="1"/>
</dbReference>
<dbReference type="SMART" id="SM00822">
    <property type="entry name" value="PKS_KR"/>
    <property type="match status" value="1"/>
</dbReference>
<dbReference type="Pfam" id="PF02801">
    <property type="entry name" value="Ketoacyl-synt_C"/>
    <property type="match status" value="1"/>
</dbReference>
<dbReference type="InterPro" id="IPR057326">
    <property type="entry name" value="KR_dom"/>
</dbReference>
<reference evidence="11 12" key="1">
    <citation type="submission" date="2018-10" db="EMBL/GenBank/DDBJ databases">
        <title>Sequencing the genomes of 1000 actinobacteria strains.</title>
        <authorList>
            <person name="Klenk H.-P."/>
        </authorList>
    </citation>
    <scope>NUCLEOTIDE SEQUENCE [LARGE SCALE GENOMIC DNA]</scope>
    <source>
        <strain evidence="11 12">DSM 43800</strain>
    </source>
</reference>
<dbReference type="Pfam" id="PF16197">
    <property type="entry name" value="KAsynt_C_assoc"/>
    <property type="match status" value="1"/>
</dbReference>
<dbReference type="InterPro" id="IPR032821">
    <property type="entry name" value="PKS_assoc"/>
</dbReference>
<keyword evidence="5" id="KW-0511">Multifunctional enzyme</keyword>
<dbReference type="InterPro" id="IPR018201">
    <property type="entry name" value="Ketoacyl_synth_AS"/>
</dbReference>
<feature type="region of interest" description="C-terminal hotdog fold" evidence="7">
    <location>
        <begin position="1057"/>
        <end position="1229"/>
    </location>
</feature>
<dbReference type="Pfam" id="PF07993">
    <property type="entry name" value="NAD_binding_4"/>
    <property type="match status" value="1"/>
</dbReference>
<dbReference type="Pfam" id="PF22953">
    <property type="entry name" value="SpnB_Rossmann"/>
    <property type="match status" value="1"/>
</dbReference>
<dbReference type="PANTHER" id="PTHR43775:SF51">
    <property type="entry name" value="INACTIVE PHENOLPHTHIOCEROL SYNTHESIS POLYKETIDE SYNTHASE TYPE I PKS1-RELATED"/>
    <property type="match status" value="1"/>
</dbReference>
<dbReference type="InterPro" id="IPR036291">
    <property type="entry name" value="NAD(P)-bd_dom_sf"/>
</dbReference>